<proteinExistence type="predicted"/>
<dbReference type="CDD" id="cd07821">
    <property type="entry name" value="PYR_PYL_RCAR_like"/>
    <property type="match status" value="1"/>
</dbReference>
<dbReference type="PANTHER" id="PTHR33789:SF11">
    <property type="entry name" value="OS05G0202300 PROTEIN"/>
    <property type="match status" value="1"/>
</dbReference>
<evidence type="ECO:0008006" key="3">
    <source>
        <dbReference type="Google" id="ProtNLM"/>
    </source>
</evidence>
<gene>
    <name evidence="1" type="ORF">HKW66_Vig0100390</name>
</gene>
<dbReference type="Gene3D" id="3.30.530.20">
    <property type="match status" value="1"/>
</dbReference>
<dbReference type="InterPro" id="IPR019587">
    <property type="entry name" value="Polyketide_cyclase/dehydratase"/>
</dbReference>
<dbReference type="InterPro" id="IPR053249">
    <property type="entry name" value="LFS"/>
</dbReference>
<dbReference type="PANTHER" id="PTHR33789">
    <property type="entry name" value="LACHRYMATORY-FACTOR SYNTHASE"/>
    <property type="match status" value="1"/>
</dbReference>
<dbReference type="AlphaFoldDB" id="A0A8T0KJH2"/>
<accession>A0A8T0KJH2</accession>
<dbReference type="SUPFAM" id="SSF55961">
    <property type="entry name" value="Bet v1-like"/>
    <property type="match status" value="1"/>
</dbReference>
<evidence type="ECO:0000313" key="1">
    <source>
        <dbReference type="EMBL" id="KAG2400107.1"/>
    </source>
</evidence>
<dbReference type="EMBL" id="JABFOF010000004">
    <property type="protein sequence ID" value="KAG2400107.1"/>
    <property type="molecule type" value="Genomic_DNA"/>
</dbReference>
<dbReference type="Pfam" id="PF10604">
    <property type="entry name" value="Polyketide_cyc2"/>
    <property type="match status" value="1"/>
</dbReference>
<dbReference type="Proteomes" id="UP000743370">
    <property type="component" value="Unassembled WGS sequence"/>
</dbReference>
<name>A0A8T0KJH2_PHAAN</name>
<evidence type="ECO:0000313" key="2">
    <source>
        <dbReference type="Proteomes" id="UP000743370"/>
    </source>
</evidence>
<sequence>MTAARRSHARRPSRAELLLLERNALRRRVRGEDFELFYGKFRGKKRRIERRPHSSEVTDADARWKTHGWVPIGDSFRRESQSGEFESSNYSVPHSNDKKITMTEESTPKWKGKAMAELPATDPQLTWEVLEDFCNVHKWLPIETCYHVEGLSGQPGLVRYCASTVEEEGVGDDAEKTTTIKWAKEKLLEIDPVQRCLTYEVGENNLGFKSYVATIKVFPMNQDGSKIEWSFVSDPVQGWSFQDLNSLIESYLEFMVKKIELACNTN</sequence>
<dbReference type="InterPro" id="IPR023393">
    <property type="entry name" value="START-like_dom_sf"/>
</dbReference>
<organism evidence="1 2">
    <name type="scientific">Phaseolus angularis</name>
    <name type="common">Azuki bean</name>
    <name type="synonym">Vigna angularis</name>
    <dbReference type="NCBI Taxonomy" id="3914"/>
    <lineage>
        <taxon>Eukaryota</taxon>
        <taxon>Viridiplantae</taxon>
        <taxon>Streptophyta</taxon>
        <taxon>Embryophyta</taxon>
        <taxon>Tracheophyta</taxon>
        <taxon>Spermatophyta</taxon>
        <taxon>Magnoliopsida</taxon>
        <taxon>eudicotyledons</taxon>
        <taxon>Gunneridae</taxon>
        <taxon>Pentapetalae</taxon>
        <taxon>rosids</taxon>
        <taxon>fabids</taxon>
        <taxon>Fabales</taxon>
        <taxon>Fabaceae</taxon>
        <taxon>Papilionoideae</taxon>
        <taxon>50 kb inversion clade</taxon>
        <taxon>NPAAA clade</taxon>
        <taxon>indigoferoid/millettioid clade</taxon>
        <taxon>Phaseoleae</taxon>
        <taxon>Vigna</taxon>
    </lineage>
</organism>
<protein>
    <recommendedName>
        <fullName evidence="3">Lachrymatory-factor synthase</fullName>
    </recommendedName>
</protein>
<comment type="caution">
    <text evidence="1">The sequence shown here is derived from an EMBL/GenBank/DDBJ whole genome shotgun (WGS) entry which is preliminary data.</text>
</comment>
<dbReference type="GO" id="GO:0004864">
    <property type="term" value="F:protein phosphatase inhibitor activity"/>
    <property type="evidence" value="ECO:0007669"/>
    <property type="project" value="UniProtKB-ARBA"/>
</dbReference>
<reference evidence="1 2" key="1">
    <citation type="submission" date="2020-05" db="EMBL/GenBank/DDBJ databases">
        <title>Vigna angularis (adzuki bean) Var. LongXiaoDou No. 4 denovo assembly.</title>
        <authorList>
            <person name="Xiang H."/>
        </authorList>
    </citation>
    <scope>NUCLEOTIDE SEQUENCE [LARGE SCALE GENOMIC DNA]</scope>
    <source>
        <tissue evidence="1">Leaf</tissue>
    </source>
</reference>